<dbReference type="InterPro" id="IPR001608">
    <property type="entry name" value="Ala_racemase_N"/>
</dbReference>
<dbReference type="EMBL" id="QPJB01000003">
    <property type="protein sequence ID" value="RCW36512.1"/>
    <property type="molecule type" value="Genomic_DNA"/>
</dbReference>
<evidence type="ECO:0000313" key="2">
    <source>
        <dbReference type="EMBL" id="RBP75703.1"/>
    </source>
</evidence>
<dbReference type="RefSeq" id="WP_113879457.1">
    <property type="nucleotide sequence ID" value="NZ_QNSA01000003.1"/>
</dbReference>
<dbReference type="PANTHER" id="PTHR28004:SF2">
    <property type="entry name" value="D-SERINE DEHYDRATASE"/>
    <property type="match status" value="1"/>
</dbReference>
<evidence type="ECO:0000259" key="1">
    <source>
        <dbReference type="Pfam" id="PF01168"/>
    </source>
</evidence>
<dbReference type="Proteomes" id="UP000253065">
    <property type="component" value="Unassembled WGS sequence"/>
</dbReference>
<dbReference type="InterPro" id="IPR051466">
    <property type="entry name" value="D-amino_acid_metab_enzyme"/>
</dbReference>
<dbReference type="PANTHER" id="PTHR28004">
    <property type="entry name" value="ZGC:162816-RELATED"/>
    <property type="match status" value="1"/>
</dbReference>
<dbReference type="SUPFAM" id="SSF51419">
    <property type="entry name" value="PLP-binding barrel"/>
    <property type="match status" value="1"/>
</dbReference>
<dbReference type="Proteomes" id="UP000252795">
    <property type="component" value="Unassembled WGS sequence"/>
</dbReference>
<gene>
    <name evidence="3" type="ORF">DET51_103305</name>
    <name evidence="2" type="ORF">DET64_103305</name>
</gene>
<protein>
    <submittedName>
        <fullName evidence="3">D-serine deaminase-like pyridoxal phosphate-dependent protein</fullName>
    </submittedName>
</protein>
<sequence>MAHSDAFVRQRRRLLLGATALGAAGALAWLRPEARRDGHHPYFQALDAALSKAGQATPTLVLDQARLDHNLSALNSHLNGEYHYRIVVKSVPSVPLLQQIMTATGSNRLMVFHQPFLNTVAETLPQADVLMGKPLPVAAVDRFYRQLTSSTSGFRPEQQLQWLVDSRQRLEAYEGFARAQQRRLRINLEIDIGLHRGGFTDAGDLTRVLTMIERSRWLSFSGFMGYEPHIMKAPGPAAWLRDRAMARYQDYVSTAEQHLGRSLTDLTLNTGGSTTYQLYRGLSGELPVNELSAGSGLVMPTDFDLPTLSDHRPAAFIATPVLKLLETTQIPGAPGLGRLQALWNPNRARTAFIYGGNWPATPVSPAGLTDNPVYGRSSNQEMLNFADGLDLAEGDRVFLRPHQSESVFLQFGDLAVFDPTRGAITDRWPVFREG</sequence>
<evidence type="ECO:0000313" key="3">
    <source>
        <dbReference type="EMBL" id="RCW36512.1"/>
    </source>
</evidence>
<feature type="domain" description="Alanine racemase N-terminal" evidence="1">
    <location>
        <begin position="63"/>
        <end position="279"/>
    </location>
</feature>
<keyword evidence="5" id="KW-1185">Reference proteome</keyword>
<dbReference type="InterPro" id="IPR006311">
    <property type="entry name" value="TAT_signal"/>
</dbReference>
<dbReference type="PROSITE" id="PS51318">
    <property type="entry name" value="TAT"/>
    <property type="match status" value="1"/>
</dbReference>
<dbReference type="AlphaFoldDB" id="A0A368V5Z9"/>
<dbReference type="Gene3D" id="3.20.20.10">
    <property type="entry name" value="Alanine racemase"/>
    <property type="match status" value="1"/>
</dbReference>
<name>A0A368V5Z9_MARNT</name>
<dbReference type="CDD" id="cd06814">
    <property type="entry name" value="PLPDE_III_DSD_D-TA_like_3"/>
    <property type="match status" value="1"/>
</dbReference>
<evidence type="ECO:0000313" key="4">
    <source>
        <dbReference type="Proteomes" id="UP000252795"/>
    </source>
</evidence>
<evidence type="ECO:0000313" key="5">
    <source>
        <dbReference type="Proteomes" id="UP000253065"/>
    </source>
</evidence>
<organism evidence="3 4">
    <name type="scientific">Marinobacter nauticus</name>
    <name type="common">Marinobacter hydrocarbonoclasticus</name>
    <name type="synonym">Marinobacter aquaeolei</name>
    <dbReference type="NCBI Taxonomy" id="2743"/>
    <lineage>
        <taxon>Bacteria</taxon>
        <taxon>Pseudomonadati</taxon>
        <taxon>Pseudomonadota</taxon>
        <taxon>Gammaproteobacteria</taxon>
        <taxon>Pseudomonadales</taxon>
        <taxon>Marinobacteraceae</taxon>
        <taxon>Marinobacter</taxon>
    </lineage>
</organism>
<proteinExistence type="predicted"/>
<dbReference type="GO" id="GO:0036088">
    <property type="term" value="P:D-serine catabolic process"/>
    <property type="evidence" value="ECO:0007669"/>
    <property type="project" value="TreeGrafter"/>
</dbReference>
<dbReference type="GO" id="GO:0008721">
    <property type="term" value="F:D-serine ammonia-lyase activity"/>
    <property type="evidence" value="ECO:0007669"/>
    <property type="project" value="TreeGrafter"/>
</dbReference>
<comment type="caution">
    <text evidence="3">The sequence shown here is derived from an EMBL/GenBank/DDBJ whole genome shotgun (WGS) entry which is preliminary data.</text>
</comment>
<accession>A0A368V5Z9</accession>
<dbReference type="Pfam" id="PF01168">
    <property type="entry name" value="Ala_racemase_N"/>
    <property type="match status" value="1"/>
</dbReference>
<reference evidence="3 4" key="1">
    <citation type="submission" date="2018-07" db="EMBL/GenBank/DDBJ databases">
        <title>Freshwater and sediment microbial communities from various areas in North America, analyzing microbe dynamics in response to fracking.</title>
        <authorList>
            <person name="Lamendella R."/>
        </authorList>
    </citation>
    <scope>NUCLEOTIDE SEQUENCE [LARGE SCALE GENOMIC DNA]</scope>
    <source>
        <strain evidence="3 4">114E</strain>
        <strain evidence="2 5">114E_o</strain>
    </source>
</reference>
<dbReference type="EMBL" id="QNSA01000003">
    <property type="protein sequence ID" value="RBP75703.1"/>
    <property type="molecule type" value="Genomic_DNA"/>
</dbReference>
<dbReference type="InterPro" id="IPR029066">
    <property type="entry name" value="PLP-binding_barrel"/>
</dbReference>